<dbReference type="RefSeq" id="WP_236959746.1">
    <property type="nucleotide sequence ID" value="NZ_JAETXX010000009.1"/>
</dbReference>
<evidence type="ECO:0000313" key="3">
    <source>
        <dbReference type="Proteomes" id="UP000829517"/>
    </source>
</evidence>
<organism evidence="2 3">
    <name type="scientific">Joostella atrarenae</name>
    <dbReference type="NCBI Taxonomy" id="679257"/>
    <lineage>
        <taxon>Bacteria</taxon>
        <taxon>Pseudomonadati</taxon>
        <taxon>Bacteroidota</taxon>
        <taxon>Flavobacteriia</taxon>
        <taxon>Flavobacteriales</taxon>
        <taxon>Flavobacteriaceae</taxon>
        <taxon>Joostella</taxon>
    </lineage>
</organism>
<dbReference type="Pfam" id="PF19589">
    <property type="entry name" value="DUF6095"/>
    <property type="match status" value="1"/>
</dbReference>
<accession>A0ABS9J5T2</accession>
<keyword evidence="1" id="KW-1133">Transmembrane helix</keyword>
<feature type="transmembrane region" description="Helical" evidence="1">
    <location>
        <begin position="40"/>
        <end position="62"/>
    </location>
</feature>
<dbReference type="InterPro" id="IPR046077">
    <property type="entry name" value="DUF6095"/>
</dbReference>
<sequence>MRHTDRELFFKSLKYFAYTVMLMFLAPTVIYQAFKNQTHPWYMPVLIIGIVLAIGAIAMGFYSLRVIMRSFFGDK</sequence>
<gene>
    <name evidence="2" type="ORF">JM658_13200</name>
</gene>
<evidence type="ECO:0000256" key="1">
    <source>
        <dbReference type="SAM" id="Phobius"/>
    </source>
</evidence>
<feature type="transmembrane region" description="Helical" evidence="1">
    <location>
        <begin position="12"/>
        <end position="34"/>
    </location>
</feature>
<dbReference type="Proteomes" id="UP000829517">
    <property type="component" value="Unassembled WGS sequence"/>
</dbReference>
<reference evidence="2 3" key="1">
    <citation type="submission" date="2021-01" db="EMBL/GenBank/DDBJ databases">
        <title>Genome sequencing of Joostella atrarenae M1-2 (= KCTC 23194).</title>
        <authorList>
            <person name="Zakaria M.R."/>
            <person name="Lam M.Q."/>
            <person name="Chong C.S."/>
        </authorList>
    </citation>
    <scope>NUCLEOTIDE SEQUENCE [LARGE SCALE GENOMIC DNA]</scope>
    <source>
        <strain evidence="2 3">M1-2</strain>
    </source>
</reference>
<proteinExistence type="predicted"/>
<protein>
    <submittedName>
        <fullName evidence="2">Uncharacterized protein</fullName>
    </submittedName>
</protein>
<comment type="caution">
    <text evidence="2">The sequence shown here is derived from an EMBL/GenBank/DDBJ whole genome shotgun (WGS) entry which is preliminary data.</text>
</comment>
<keyword evidence="1" id="KW-0472">Membrane</keyword>
<keyword evidence="3" id="KW-1185">Reference proteome</keyword>
<name>A0ABS9J5T2_9FLAO</name>
<dbReference type="EMBL" id="JAETXX010000009">
    <property type="protein sequence ID" value="MCF8715786.1"/>
    <property type="molecule type" value="Genomic_DNA"/>
</dbReference>
<evidence type="ECO:0000313" key="2">
    <source>
        <dbReference type="EMBL" id="MCF8715786.1"/>
    </source>
</evidence>
<keyword evidence="1" id="KW-0812">Transmembrane</keyword>